<dbReference type="PANTHER" id="PTHR30032:SF4">
    <property type="entry name" value="AMIDASE ENHANCER"/>
    <property type="match status" value="1"/>
</dbReference>
<evidence type="ECO:0000256" key="1">
    <source>
        <dbReference type="SAM" id="SignalP"/>
    </source>
</evidence>
<dbReference type="PANTHER" id="PTHR30032">
    <property type="entry name" value="N-ACETYLMURAMOYL-L-ALANINE AMIDASE-RELATED"/>
    <property type="match status" value="1"/>
</dbReference>
<reference evidence="2" key="1">
    <citation type="submission" date="2020-02" db="EMBL/GenBank/DDBJ databases">
        <authorList>
            <person name="Meier V. D."/>
        </authorList>
    </citation>
    <scope>NUCLEOTIDE SEQUENCE</scope>
    <source>
        <strain evidence="2">AVDCRST_MAG67</strain>
    </source>
</reference>
<proteinExistence type="predicted"/>
<dbReference type="EMBL" id="CADCVQ010000123">
    <property type="protein sequence ID" value="CAA9514561.1"/>
    <property type="molecule type" value="Genomic_DNA"/>
</dbReference>
<gene>
    <name evidence="2" type="ORF">AVDCRST_MAG67-2952</name>
</gene>
<dbReference type="InterPro" id="IPR051922">
    <property type="entry name" value="Bact_Sporulation_Assoc"/>
</dbReference>
<keyword evidence="1" id="KW-0732">Signal</keyword>
<protein>
    <submittedName>
        <fullName evidence="2">Uncharacterized protein</fullName>
    </submittedName>
</protein>
<dbReference type="AlphaFoldDB" id="A0A6J4T5L2"/>
<name>A0A6J4T5L2_9ACTN</name>
<dbReference type="GO" id="GO:0030288">
    <property type="term" value="C:outer membrane-bounded periplasmic space"/>
    <property type="evidence" value="ECO:0007669"/>
    <property type="project" value="TreeGrafter"/>
</dbReference>
<dbReference type="PROSITE" id="PS51257">
    <property type="entry name" value="PROKAR_LIPOPROTEIN"/>
    <property type="match status" value="1"/>
</dbReference>
<evidence type="ECO:0000313" key="2">
    <source>
        <dbReference type="EMBL" id="CAA9514561.1"/>
    </source>
</evidence>
<organism evidence="2">
    <name type="scientific">uncultured Solirubrobacteraceae bacterium</name>
    <dbReference type="NCBI Taxonomy" id="1162706"/>
    <lineage>
        <taxon>Bacteria</taxon>
        <taxon>Bacillati</taxon>
        <taxon>Actinomycetota</taxon>
        <taxon>Thermoleophilia</taxon>
        <taxon>Solirubrobacterales</taxon>
        <taxon>Solirubrobacteraceae</taxon>
        <taxon>environmental samples</taxon>
    </lineage>
</organism>
<accession>A0A6J4T5L2</accession>
<feature type="signal peptide" evidence="1">
    <location>
        <begin position="1"/>
        <end position="22"/>
    </location>
</feature>
<sequence>MCRAMPSPRLAALLLVAALVMAGCGREVRSDDPAQPALLAPPSKQKEHLGFPETATKNTTRVPATDATQLAAVVARTVFPDPARKPSAVTIVDSSDWRVAIAASALMAAPFKSPILFSDGTNLPAPSQSALDKLAPEGAKAAGKAQIIRVGNVARPAGYKTTDLRGGNSLALTRAIAGLIRSARPRVASRIIIASADDPSYAMPAAGYVAKTGDPVLFVKKDEIPPETRAALAALKGLAKPRIYILGPSKLISPAVSRQLKRFGGVRRLGGQDPVTNAIEFARYRGGEFGWGVSTPGHGMVFMRTGLPLFAAAAAPLSGSGSYGPLFLLDDAVRLPQPLQSQLLDTQPAYRTDPVAGVYNHGWIIGASKAISVAAQARIDALLEIAPEQLPGNLDSADDESS</sequence>
<feature type="chain" id="PRO_5039665943" evidence="1">
    <location>
        <begin position="23"/>
        <end position="402"/>
    </location>
</feature>